<dbReference type="AlphaFoldDB" id="A0A9C6U876"/>
<protein>
    <submittedName>
        <fullName evidence="3">Uncharacterized protein LOC127749468</fullName>
    </submittedName>
</protein>
<proteinExistence type="predicted"/>
<feature type="region of interest" description="Disordered" evidence="1">
    <location>
        <begin position="195"/>
        <end position="217"/>
    </location>
</feature>
<organism evidence="2 3">
    <name type="scientific">Frankliniella occidentalis</name>
    <name type="common">Western flower thrips</name>
    <name type="synonym">Euthrips occidentalis</name>
    <dbReference type="NCBI Taxonomy" id="133901"/>
    <lineage>
        <taxon>Eukaryota</taxon>
        <taxon>Metazoa</taxon>
        <taxon>Ecdysozoa</taxon>
        <taxon>Arthropoda</taxon>
        <taxon>Hexapoda</taxon>
        <taxon>Insecta</taxon>
        <taxon>Pterygota</taxon>
        <taxon>Neoptera</taxon>
        <taxon>Paraneoptera</taxon>
        <taxon>Thysanoptera</taxon>
        <taxon>Terebrantia</taxon>
        <taxon>Thripoidea</taxon>
        <taxon>Thripidae</taxon>
        <taxon>Frankliniella</taxon>
    </lineage>
</organism>
<evidence type="ECO:0000313" key="3">
    <source>
        <dbReference type="RefSeq" id="XP_052123653.1"/>
    </source>
</evidence>
<accession>A0A9C6U876</accession>
<evidence type="ECO:0000256" key="1">
    <source>
        <dbReference type="SAM" id="MobiDB-lite"/>
    </source>
</evidence>
<dbReference type="KEGG" id="foc:127749468"/>
<name>A0A9C6U876_FRAOC</name>
<gene>
    <name evidence="3" type="primary">LOC127749468</name>
</gene>
<feature type="compositionally biased region" description="Low complexity" evidence="1">
    <location>
        <begin position="195"/>
        <end position="204"/>
    </location>
</feature>
<evidence type="ECO:0000313" key="2">
    <source>
        <dbReference type="Proteomes" id="UP000504606"/>
    </source>
</evidence>
<reference evidence="3" key="1">
    <citation type="submission" date="2025-08" db="UniProtKB">
        <authorList>
            <consortium name="RefSeq"/>
        </authorList>
    </citation>
    <scope>IDENTIFICATION</scope>
    <source>
        <tissue evidence="3">Whole organism</tissue>
    </source>
</reference>
<dbReference type="Proteomes" id="UP000504606">
    <property type="component" value="Unplaced"/>
</dbReference>
<keyword evidence="2" id="KW-1185">Reference proteome</keyword>
<dbReference type="GeneID" id="127749468"/>
<sequence>MYKDFREKATRAYITNIPDEPEMDEIMAKFALWPATLLVEEWKESNNDTEEEALVFEGTCSCPFNSKFGLQHCRHIFRSRRMAGLSLLDMELVPVRWREPTFIPEEPLSTPLNQAGQASGAGFMVEVESEVTAPKTHNERYLQAKEICLRISSLQANTGGAQYISGIKAIKKLEAILRRGDETIVTVAGETTCNNNDNNTQEENMISRDDPPEMICE</sequence>
<dbReference type="RefSeq" id="XP_052123653.1">
    <property type="nucleotide sequence ID" value="XM_052267693.1"/>
</dbReference>